<sequence length="484" mass="54737">MNNSSWAHCQADLDATLTGKITTGVVMCMSIFLNGFVFLVALFSKRLRKSGFNMTTISLSFTDFLLGLSIRPLISLMSNSHPVSYNSCAVALAAYTTCIQASSFHVLIIACLRCYAIKKTSLTIFRFELRNAILAIAFTWFLALCSTSLTFLILSRKTFPSVSCTVKNVFGENFKLYMKLHSMILILCSIGLISLYIILGLKLYTRQINYVHPLRYESRSLPADKTNNTVSNGYLDNVSNSSLVTVREMELPKNDSETIEGACEKEYTKGILVVTNKKQSNATHVPVGICISDQQLKTRETSTGKMNPSTDKSVIFLRTTDISKISDKIVQQNPNVEEEYETNRNIKPNDSTYDENERKLSDRQHHDQELSHDTKNKASNSFLNTIKSRNQKSLITVSIIVLLHMILNGPYYLFLFAEGYFIETQGDTVVRTVLFCISILHSVFNPLVYVARIPGFREFIKDKIRNIKDFLWKAQRDNEKNVVG</sequence>
<dbReference type="GO" id="GO:0004930">
    <property type="term" value="F:G protein-coupled receptor activity"/>
    <property type="evidence" value="ECO:0007669"/>
    <property type="project" value="UniProtKB-KW"/>
</dbReference>
<evidence type="ECO:0000256" key="2">
    <source>
        <dbReference type="ARBA" id="ARBA00022475"/>
    </source>
</evidence>
<reference evidence="13" key="1">
    <citation type="submission" date="2025-08" db="UniProtKB">
        <authorList>
            <consortium name="RefSeq"/>
        </authorList>
    </citation>
    <scope>IDENTIFICATION</scope>
    <source>
        <tissue evidence="13">Whole sample</tissue>
    </source>
</reference>
<evidence type="ECO:0000256" key="10">
    <source>
        <dbReference type="SAM" id="Phobius"/>
    </source>
</evidence>
<keyword evidence="4 10" id="KW-1133">Transmembrane helix</keyword>
<keyword evidence="6 10" id="KW-0472">Membrane</keyword>
<dbReference type="PROSITE" id="PS50262">
    <property type="entry name" value="G_PROTEIN_RECEP_F1_2"/>
    <property type="match status" value="1"/>
</dbReference>
<feature type="transmembrane region" description="Helical" evidence="10">
    <location>
        <begin position="21"/>
        <end position="43"/>
    </location>
</feature>
<feature type="transmembrane region" description="Helical" evidence="10">
    <location>
        <begin position="429"/>
        <end position="451"/>
    </location>
</feature>
<dbReference type="PANTHER" id="PTHR24249">
    <property type="entry name" value="HISTAMINE RECEPTOR-RELATED G-PROTEIN COUPLED RECEPTOR"/>
    <property type="match status" value="1"/>
</dbReference>
<dbReference type="GeneID" id="111131802"/>
<feature type="compositionally biased region" description="Basic and acidic residues" evidence="9">
    <location>
        <begin position="355"/>
        <end position="374"/>
    </location>
</feature>
<dbReference type="GO" id="GO:0005886">
    <property type="term" value="C:plasma membrane"/>
    <property type="evidence" value="ECO:0007669"/>
    <property type="project" value="UniProtKB-SubCell"/>
</dbReference>
<dbReference type="InterPro" id="IPR050569">
    <property type="entry name" value="TAAR"/>
</dbReference>
<feature type="region of interest" description="Disordered" evidence="9">
    <location>
        <begin position="333"/>
        <end position="374"/>
    </location>
</feature>
<keyword evidence="12" id="KW-1185">Reference proteome</keyword>
<evidence type="ECO:0000256" key="6">
    <source>
        <dbReference type="ARBA" id="ARBA00023136"/>
    </source>
</evidence>
<organism evidence="12 13">
    <name type="scientific">Crassostrea virginica</name>
    <name type="common">Eastern oyster</name>
    <dbReference type="NCBI Taxonomy" id="6565"/>
    <lineage>
        <taxon>Eukaryota</taxon>
        <taxon>Metazoa</taxon>
        <taxon>Spiralia</taxon>
        <taxon>Lophotrochozoa</taxon>
        <taxon>Mollusca</taxon>
        <taxon>Bivalvia</taxon>
        <taxon>Autobranchia</taxon>
        <taxon>Pteriomorphia</taxon>
        <taxon>Ostreida</taxon>
        <taxon>Ostreoidea</taxon>
        <taxon>Ostreidae</taxon>
        <taxon>Crassostrea</taxon>
    </lineage>
</organism>
<evidence type="ECO:0000256" key="8">
    <source>
        <dbReference type="ARBA" id="ARBA00023224"/>
    </source>
</evidence>
<dbReference type="Pfam" id="PF00001">
    <property type="entry name" value="7tm_1"/>
    <property type="match status" value="1"/>
</dbReference>
<keyword evidence="8" id="KW-0807">Transducer</keyword>
<evidence type="ECO:0000256" key="3">
    <source>
        <dbReference type="ARBA" id="ARBA00022692"/>
    </source>
</evidence>
<evidence type="ECO:0000256" key="5">
    <source>
        <dbReference type="ARBA" id="ARBA00023040"/>
    </source>
</evidence>
<evidence type="ECO:0000256" key="1">
    <source>
        <dbReference type="ARBA" id="ARBA00004651"/>
    </source>
</evidence>
<evidence type="ECO:0000256" key="4">
    <source>
        <dbReference type="ARBA" id="ARBA00022989"/>
    </source>
</evidence>
<evidence type="ECO:0000256" key="7">
    <source>
        <dbReference type="ARBA" id="ARBA00023170"/>
    </source>
</evidence>
<dbReference type="RefSeq" id="XP_022335217.1">
    <property type="nucleotide sequence ID" value="XM_022479509.1"/>
</dbReference>
<feature type="transmembrane region" description="Helical" evidence="10">
    <location>
        <begin position="394"/>
        <end position="417"/>
    </location>
</feature>
<feature type="transmembrane region" description="Helical" evidence="10">
    <location>
        <begin position="180"/>
        <end position="199"/>
    </location>
</feature>
<accession>A0A8B8E3T1</accession>
<evidence type="ECO:0000259" key="11">
    <source>
        <dbReference type="PROSITE" id="PS50262"/>
    </source>
</evidence>
<proteinExistence type="predicted"/>
<keyword evidence="3 10" id="KW-0812">Transmembrane</keyword>
<evidence type="ECO:0000313" key="13">
    <source>
        <dbReference type="RefSeq" id="XP_022335217.1"/>
    </source>
</evidence>
<dbReference type="KEGG" id="cvn:111131802"/>
<dbReference type="Proteomes" id="UP000694844">
    <property type="component" value="Chromosome 4"/>
</dbReference>
<dbReference type="InterPro" id="IPR017452">
    <property type="entry name" value="GPCR_Rhodpsn_7TM"/>
</dbReference>
<evidence type="ECO:0000313" key="12">
    <source>
        <dbReference type="Proteomes" id="UP000694844"/>
    </source>
</evidence>
<protein>
    <submittedName>
        <fullName evidence="13">Uncharacterized protein LOC111131802</fullName>
    </submittedName>
</protein>
<evidence type="ECO:0000256" key="9">
    <source>
        <dbReference type="SAM" id="MobiDB-lite"/>
    </source>
</evidence>
<keyword evidence="5" id="KW-0297">G-protein coupled receptor</keyword>
<keyword evidence="7" id="KW-0675">Receptor</keyword>
<dbReference type="Gene3D" id="1.20.1070.10">
    <property type="entry name" value="Rhodopsin 7-helix transmembrane proteins"/>
    <property type="match status" value="2"/>
</dbReference>
<dbReference type="AlphaFoldDB" id="A0A8B8E3T1"/>
<name>A0A8B8E3T1_CRAVI</name>
<dbReference type="SUPFAM" id="SSF81321">
    <property type="entry name" value="Family A G protein-coupled receptor-like"/>
    <property type="match status" value="1"/>
</dbReference>
<feature type="transmembrane region" description="Helical" evidence="10">
    <location>
        <begin position="90"/>
        <end position="112"/>
    </location>
</feature>
<gene>
    <name evidence="13" type="primary">LOC111131802</name>
</gene>
<dbReference type="PRINTS" id="PR00237">
    <property type="entry name" value="GPCRRHODOPSN"/>
</dbReference>
<comment type="subcellular location">
    <subcellularLocation>
        <location evidence="1">Cell membrane</location>
        <topology evidence="1">Multi-pass membrane protein</topology>
    </subcellularLocation>
</comment>
<keyword evidence="2" id="KW-1003">Cell membrane</keyword>
<feature type="domain" description="G-protein coupled receptors family 1 profile" evidence="11">
    <location>
        <begin position="33"/>
        <end position="449"/>
    </location>
</feature>
<feature type="transmembrane region" description="Helical" evidence="10">
    <location>
        <begin position="132"/>
        <end position="154"/>
    </location>
</feature>
<dbReference type="InterPro" id="IPR000276">
    <property type="entry name" value="GPCR_Rhodpsn"/>
</dbReference>
<dbReference type="CDD" id="cd00637">
    <property type="entry name" value="7tm_classA_rhodopsin-like"/>
    <property type="match status" value="1"/>
</dbReference>
<feature type="transmembrane region" description="Helical" evidence="10">
    <location>
        <begin position="50"/>
        <end position="70"/>
    </location>
</feature>